<evidence type="ECO:0000313" key="2">
    <source>
        <dbReference type="EMBL" id="KAL5104613.1"/>
    </source>
</evidence>
<keyword evidence="1" id="KW-0812">Transmembrane</keyword>
<protein>
    <submittedName>
        <fullName evidence="2">Uncharacterized protein</fullName>
    </submittedName>
</protein>
<name>A0ABR4Q4M3_9CEST</name>
<proteinExistence type="predicted"/>
<comment type="caution">
    <text evidence="2">The sequence shown here is derived from an EMBL/GenBank/DDBJ whole genome shotgun (WGS) entry which is preliminary data.</text>
</comment>
<sequence>MIGGLDDGILSDSITSLIHHVVRVLLDQALWQASINLSPNHAVLGLLLASIMAVCVPFALSVVCGLGFRALESAFSNAALLNETQRTYGRLSFP</sequence>
<feature type="transmembrane region" description="Helical" evidence="1">
    <location>
        <begin position="42"/>
        <end position="68"/>
    </location>
</feature>
<accession>A0ABR4Q4M3</accession>
<keyword evidence="3" id="KW-1185">Reference proteome</keyword>
<organism evidence="2 3">
    <name type="scientific">Taenia crassiceps</name>
    <dbReference type="NCBI Taxonomy" id="6207"/>
    <lineage>
        <taxon>Eukaryota</taxon>
        <taxon>Metazoa</taxon>
        <taxon>Spiralia</taxon>
        <taxon>Lophotrochozoa</taxon>
        <taxon>Platyhelminthes</taxon>
        <taxon>Cestoda</taxon>
        <taxon>Eucestoda</taxon>
        <taxon>Cyclophyllidea</taxon>
        <taxon>Taeniidae</taxon>
        <taxon>Taenia</taxon>
    </lineage>
</organism>
<keyword evidence="1" id="KW-0472">Membrane</keyword>
<dbReference type="Proteomes" id="UP001651158">
    <property type="component" value="Unassembled WGS sequence"/>
</dbReference>
<keyword evidence="1" id="KW-1133">Transmembrane helix</keyword>
<reference evidence="2 3" key="1">
    <citation type="journal article" date="2022" name="Front. Cell. Infect. Microbiol.">
        <title>The Genomes of Two Strains of Taenia crassiceps the Animal Model for the Study of Human Cysticercosis.</title>
        <authorList>
            <person name="Bobes R.J."/>
            <person name="Estrada K."/>
            <person name="Rios-Valencia D.G."/>
            <person name="Calderon-Gallegos A."/>
            <person name="de la Torre P."/>
            <person name="Carrero J.C."/>
            <person name="Sanchez-Flores A."/>
            <person name="Laclette J.P."/>
        </authorList>
    </citation>
    <scope>NUCLEOTIDE SEQUENCE [LARGE SCALE GENOMIC DNA]</scope>
    <source>
        <strain evidence="2">WFUcys</strain>
    </source>
</reference>
<evidence type="ECO:0000313" key="3">
    <source>
        <dbReference type="Proteomes" id="UP001651158"/>
    </source>
</evidence>
<dbReference type="EMBL" id="JAKROA010000011">
    <property type="protein sequence ID" value="KAL5104613.1"/>
    <property type="molecule type" value="Genomic_DNA"/>
</dbReference>
<evidence type="ECO:0000256" key="1">
    <source>
        <dbReference type="SAM" id="Phobius"/>
    </source>
</evidence>
<gene>
    <name evidence="2" type="ORF">TcWFU_002092</name>
</gene>